<evidence type="ECO:0000313" key="1">
    <source>
        <dbReference type="EMBL" id="MDT8974617.1"/>
    </source>
</evidence>
<organism evidence="1 2">
    <name type="scientific">Paenibacillus suaedae</name>
    <dbReference type="NCBI Taxonomy" id="3077233"/>
    <lineage>
        <taxon>Bacteria</taxon>
        <taxon>Bacillati</taxon>
        <taxon>Bacillota</taxon>
        <taxon>Bacilli</taxon>
        <taxon>Bacillales</taxon>
        <taxon>Paenibacillaceae</taxon>
        <taxon>Paenibacillus</taxon>
    </lineage>
</organism>
<protein>
    <submittedName>
        <fullName evidence="1">Uncharacterized protein</fullName>
    </submittedName>
</protein>
<keyword evidence="2" id="KW-1185">Reference proteome</keyword>
<evidence type="ECO:0000313" key="2">
    <source>
        <dbReference type="Proteomes" id="UP001250538"/>
    </source>
</evidence>
<proteinExistence type="predicted"/>
<comment type="caution">
    <text evidence="1">The sequence shown here is derived from an EMBL/GenBank/DDBJ whole genome shotgun (WGS) entry which is preliminary data.</text>
</comment>
<sequence>EVGNNEAKRSSMGTNVTHSSTFFKSRVVSQVVKTYLWDSPIYCLIISSVELNVKKKVEIWNGL</sequence>
<name>A0AAJ2JUR2_9BACL</name>
<feature type="non-terminal residue" evidence="1">
    <location>
        <position position="1"/>
    </location>
</feature>
<dbReference type="Proteomes" id="UP001250538">
    <property type="component" value="Unassembled WGS sequence"/>
</dbReference>
<dbReference type="AlphaFoldDB" id="A0AAJ2JUR2"/>
<gene>
    <name evidence="1" type="ORF">RQP50_00005</name>
</gene>
<reference evidence="2" key="1">
    <citation type="submission" date="2023-09" db="EMBL/GenBank/DDBJ databases">
        <title>Paenibacillus sp. chi10 Genome sequencing and assembly.</title>
        <authorList>
            <person name="Kim I."/>
        </authorList>
    </citation>
    <scope>NUCLEOTIDE SEQUENCE [LARGE SCALE GENOMIC DNA]</scope>
    <source>
        <strain evidence="2">chi10</strain>
    </source>
</reference>
<dbReference type="RefSeq" id="WP_315742256.1">
    <property type="nucleotide sequence ID" value="NZ_JAVYAA010000001.1"/>
</dbReference>
<accession>A0AAJ2JUR2</accession>
<dbReference type="EMBL" id="JAVYAA010000001">
    <property type="protein sequence ID" value="MDT8974617.1"/>
    <property type="molecule type" value="Genomic_DNA"/>
</dbReference>